<keyword evidence="1" id="KW-0805">Transcription regulation</keyword>
<feature type="region of interest" description="Disordered" evidence="4">
    <location>
        <begin position="1"/>
        <end position="22"/>
    </location>
</feature>
<sequence length="249" mass="27357">MSSPGSASRKTGHAPAAPAAPSAAVTLAQSVTEWLREAVLEGRFAPEEKLNEEWLSEMLAVSRTPVRSALHRLAAEGLLDYVPNRGFSMRGIDAQALQSVFDVRGVLEGLAARGAASHGLSAAQRSVFADALAAGDRLFAKSRLLPSGRTVFIDVNARIHETILEAAANRMLQDMLQLCRNVPGSSERNVPWGDYAWLRRSHDDHHRLFEAILLRDGERAEQLMREHVHTVKLKQIDGFAEDRIPSTRP</sequence>
<dbReference type="RefSeq" id="WP_201692613.1">
    <property type="nucleotide sequence ID" value="NZ_JAEQND010000014.1"/>
</dbReference>
<dbReference type="Pfam" id="PF00392">
    <property type="entry name" value="GntR"/>
    <property type="match status" value="1"/>
</dbReference>
<evidence type="ECO:0000256" key="3">
    <source>
        <dbReference type="ARBA" id="ARBA00023163"/>
    </source>
</evidence>
<evidence type="ECO:0000256" key="4">
    <source>
        <dbReference type="SAM" id="MobiDB-lite"/>
    </source>
</evidence>
<dbReference type="Gene3D" id="1.10.10.10">
    <property type="entry name" value="Winged helix-like DNA-binding domain superfamily/Winged helix DNA-binding domain"/>
    <property type="match status" value="1"/>
</dbReference>
<feature type="domain" description="HTH gntR-type" evidence="5">
    <location>
        <begin position="25"/>
        <end position="92"/>
    </location>
</feature>
<dbReference type="Pfam" id="PF07729">
    <property type="entry name" value="FCD"/>
    <property type="match status" value="1"/>
</dbReference>
<dbReference type="Gene3D" id="1.20.120.530">
    <property type="entry name" value="GntR ligand-binding domain-like"/>
    <property type="match status" value="1"/>
</dbReference>
<dbReference type="InterPro" id="IPR008920">
    <property type="entry name" value="TF_FadR/GntR_C"/>
</dbReference>
<dbReference type="EMBL" id="JAEQND010000014">
    <property type="protein sequence ID" value="MBL0427983.1"/>
    <property type="molecule type" value="Genomic_DNA"/>
</dbReference>
<dbReference type="InterPro" id="IPR036388">
    <property type="entry name" value="WH-like_DNA-bd_sf"/>
</dbReference>
<keyword evidence="7" id="KW-1185">Reference proteome</keyword>
<dbReference type="SUPFAM" id="SSF46785">
    <property type="entry name" value="Winged helix' DNA-binding domain"/>
    <property type="match status" value="1"/>
</dbReference>
<gene>
    <name evidence="6" type="ORF">JI746_22945</name>
</gene>
<evidence type="ECO:0000256" key="1">
    <source>
        <dbReference type="ARBA" id="ARBA00023015"/>
    </source>
</evidence>
<protein>
    <submittedName>
        <fullName evidence="6">GntR family transcriptional regulator</fullName>
    </submittedName>
</protein>
<keyword evidence="3" id="KW-0804">Transcription</keyword>
<dbReference type="Proteomes" id="UP000622707">
    <property type="component" value="Unassembled WGS sequence"/>
</dbReference>
<evidence type="ECO:0000313" key="6">
    <source>
        <dbReference type="EMBL" id="MBL0427983.1"/>
    </source>
</evidence>
<dbReference type="SMART" id="SM00895">
    <property type="entry name" value="FCD"/>
    <property type="match status" value="1"/>
</dbReference>
<comment type="caution">
    <text evidence="6">The sequence shown here is derived from an EMBL/GenBank/DDBJ whole genome shotgun (WGS) entry which is preliminary data.</text>
</comment>
<dbReference type="PANTHER" id="PTHR43537:SF51">
    <property type="entry name" value="HTH-TYPE TRANSCRIPTIONAL REGULATOR LGOR-RELATED"/>
    <property type="match status" value="1"/>
</dbReference>
<reference evidence="6 7" key="1">
    <citation type="journal article" date="2017" name="Int. J. Syst. Evol. Microbiol.">
        <title>Ramlibacter alkalitolerans sp. nov., alkali-tolerant bacterium isolated from soil of ginseng.</title>
        <authorList>
            <person name="Lee D.H."/>
            <person name="Cha C.J."/>
        </authorList>
    </citation>
    <scope>NUCLEOTIDE SEQUENCE [LARGE SCALE GENOMIC DNA]</scope>
    <source>
        <strain evidence="6 7">KACC 19305</strain>
    </source>
</reference>
<evidence type="ECO:0000259" key="5">
    <source>
        <dbReference type="PROSITE" id="PS50949"/>
    </source>
</evidence>
<keyword evidence="2" id="KW-0238">DNA-binding</keyword>
<dbReference type="SMART" id="SM00345">
    <property type="entry name" value="HTH_GNTR"/>
    <property type="match status" value="1"/>
</dbReference>
<dbReference type="CDD" id="cd07377">
    <property type="entry name" value="WHTH_GntR"/>
    <property type="match status" value="1"/>
</dbReference>
<dbReference type="InterPro" id="IPR036390">
    <property type="entry name" value="WH_DNA-bd_sf"/>
</dbReference>
<dbReference type="PANTHER" id="PTHR43537">
    <property type="entry name" value="TRANSCRIPTIONAL REGULATOR, GNTR FAMILY"/>
    <property type="match status" value="1"/>
</dbReference>
<dbReference type="InterPro" id="IPR000524">
    <property type="entry name" value="Tscrpt_reg_HTH_GntR"/>
</dbReference>
<organism evidence="6 7">
    <name type="scientific">Ramlibacter alkalitolerans</name>
    <dbReference type="NCBI Taxonomy" id="2039631"/>
    <lineage>
        <taxon>Bacteria</taxon>
        <taxon>Pseudomonadati</taxon>
        <taxon>Pseudomonadota</taxon>
        <taxon>Betaproteobacteria</taxon>
        <taxon>Burkholderiales</taxon>
        <taxon>Comamonadaceae</taxon>
        <taxon>Ramlibacter</taxon>
    </lineage>
</organism>
<evidence type="ECO:0000313" key="7">
    <source>
        <dbReference type="Proteomes" id="UP000622707"/>
    </source>
</evidence>
<dbReference type="SUPFAM" id="SSF48008">
    <property type="entry name" value="GntR ligand-binding domain-like"/>
    <property type="match status" value="1"/>
</dbReference>
<dbReference type="InterPro" id="IPR011711">
    <property type="entry name" value="GntR_C"/>
</dbReference>
<evidence type="ECO:0000256" key="2">
    <source>
        <dbReference type="ARBA" id="ARBA00023125"/>
    </source>
</evidence>
<name>A0ABS1JUQ9_9BURK</name>
<proteinExistence type="predicted"/>
<accession>A0ABS1JUQ9</accession>
<dbReference type="PROSITE" id="PS50949">
    <property type="entry name" value="HTH_GNTR"/>
    <property type="match status" value="1"/>
</dbReference>